<protein>
    <submittedName>
        <fullName evidence="1">Uncharacterized protein</fullName>
    </submittedName>
</protein>
<dbReference type="AlphaFoldDB" id="Q65SI3"/>
<dbReference type="KEGG" id="msu:MS1470"/>
<dbReference type="Proteomes" id="UP000000607">
    <property type="component" value="Chromosome"/>
</dbReference>
<sequence length="46" mass="5323">MNLGYTNGSKEVSGASKKHRTLIRFNLTVKVRCFTEDYGKFSRRLI</sequence>
<reference evidence="1 2" key="1">
    <citation type="journal article" date="2004" name="Nat. Biotechnol.">
        <title>The genome sequence of the capnophilic rumen bacterium Mannheimia succiniciproducens.</title>
        <authorList>
            <person name="Hong S.H."/>
            <person name="Kim J.S."/>
            <person name="Lee S.Y."/>
            <person name="In Y.H."/>
            <person name="Choi S.S."/>
            <person name="Rih J.-K."/>
            <person name="Kim C.H."/>
            <person name="Jeong H."/>
            <person name="Hur C.G."/>
            <person name="Kim J.J."/>
        </authorList>
    </citation>
    <scope>NUCLEOTIDE SEQUENCE [LARGE SCALE GENOMIC DNA]</scope>
    <source>
        <strain evidence="2">KCTC 0769BP / MBEL55E</strain>
    </source>
</reference>
<organism evidence="1 2">
    <name type="scientific">Mannheimia succiniciproducens (strain KCTC 0769BP / MBEL55E)</name>
    <dbReference type="NCBI Taxonomy" id="221988"/>
    <lineage>
        <taxon>Bacteria</taxon>
        <taxon>Pseudomonadati</taxon>
        <taxon>Pseudomonadota</taxon>
        <taxon>Gammaproteobacteria</taxon>
        <taxon>Pasteurellales</taxon>
        <taxon>Pasteurellaceae</taxon>
        <taxon>Basfia</taxon>
    </lineage>
</organism>
<keyword evidence="2" id="KW-1185">Reference proteome</keyword>
<dbReference type="EMBL" id="AE016827">
    <property type="protein sequence ID" value="AAU38077.1"/>
    <property type="molecule type" value="Genomic_DNA"/>
</dbReference>
<name>Q65SI3_MANSM</name>
<dbReference type="HOGENOM" id="CLU_3185549_0_0_6"/>
<gene>
    <name evidence="1" type="ordered locus">MS1470</name>
</gene>
<proteinExistence type="predicted"/>
<evidence type="ECO:0000313" key="2">
    <source>
        <dbReference type="Proteomes" id="UP000000607"/>
    </source>
</evidence>
<evidence type="ECO:0000313" key="1">
    <source>
        <dbReference type="EMBL" id="AAU38077.1"/>
    </source>
</evidence>
<accession>Q65SI3</accession>